<dbReference type="HOGENOM" id="CLU_382571_0_0_11"/>
<organism evidence="1 2">
    <name type="scientific">Parascardovia denticolens DSM 10105 = JCM 12538</name>
    <dbReference type="NCBI Taxonomy" id="864564"/>
    <lineage>
        <taxon>Bacteria</taxon>
        <taxon>Bacillati</taxon>
        <taxon>Actinomycetota</taxon>
        <taxon>Actinomycetes</taxon>
        <taxon>Bifidobacteriales</taxon>
        <taxon>Bifidobacteriaceae</taxon>
        <taxon>Parascardovia</taxon>
    </lineage>
</organism>
<dbReference type="Proteomes" id="UP000004946">
    <property type="component" value="Chromosome"/>
</dbReference>
<gene>
    <name evidence="1" type="ORF">HMPREF0620_1246</name>
</gene>
<name>E6K0N8_PARDN</name>
<dbReference type="EMBL" id="AEON01000001">
    <property type="protein sequence ID" value="EFT84241.1"/>
    <property type="molecule type" value="Genomic_DNA"/>
</dbReference>
<proteinExistence type="predicted"/>
<comment type="caution">
    <text evidence="1">The sequence shown here is derived from an EMBL/GenBank/DDBJ whole genome shotgun (WGS) entry which is preliminary data.</text>
</comment>
<sequence length="716" mass="79918">MKTSLDRDARFWEGKASDAQAWVTRLSSFDFDSYGLKSKAYKALNKELYEQSQFAAAQKAFFEALANGDRKNRTAAGKLEPSESDGSVDTDKLRKAIQAADTEERAWGERLTAISKIDAKDPLLPLVREQGIRLCHTMIKSLDQRAAELERKIRLVEEYTRKSASFYQEAQALRTIMNSVKTSEVQMVSGSPVDMTWLSHFEREARKVEITFASHYLKGAELKAYQKAMKDGKITKEELYSHGSGKANTDLWRALSILPSYIVSDETVETAMKTLTDMSEDGPKGISALEKAISASYAPTGQMTVNMPGHSKCPYGNGLDLRIKGYGFKASSFMKRMRDKARDYLADNPLSNSLEDPKTAIRWGDIAMVKGLLDSAIAAPVTREIKKGLKAIWSEDVNGPQVHVNVIKYAPVDGISKDHHVATTARLLVFRIDSPHVTHIIPFGPPDYSVYTTTVTITGNPQDVANMLSLLQKDVAVDGETGSDYVILTAAAQAAIVKGLQRMEGALFSSIPIVGFSTAADVFKAILQQMGEKEQERIERSLSLYEKRMDHDNPLFKDGSSVQLKYSDVNPFTYRNDKPQGYRDYSSPDSSTFIFSHEHEKSLEKAYDAWLAAARSKGQLPSLTKNKLLKDLHILVNPSSPGINDDEISAFIAWCQQNAHLTYKHDTTDPDGTHHHKGDTVKNDTFSNYDFIQKRFAKAHSVEDYQFDFEAQPEGH</sequence>
<accession>E6K0N8</accession>
<evidence type="ECO:0000313" key="1">
    <source>
        <dbReference type="EMBL" id="EFT84241.1"/>
    </source>
</evidence>
<keyword evidence="2" id="KW-1185">Reference proteome</keyword>
<evidence type="ECO:0000313" key="2">
    <source>
        <dbReference type="Proteomes" id="UP000004946"/>
    </source>
</evidence>
<protein>
    <submittedName>
        <fullName evidence="1">Uncharacterized protein</fullName>
    </submittedName>
</protein>
<reference evidence="1 2" key="1">
    <citation type="submission" date="2010-12" db="EMBL/GenBank/DDBJ databases">
        <authorList>
            <person name="Muzny D."/>
            <person name="Qin X."/>
            <person name="Buhay C."/>
            <person name="Dugan-Rocha S."/>
            <person name="Ding Y."/>
            <person name="Chen G."/>
            <person name="Hawes A."/>
            <person name="Holder M."/>
            <person name="Jhangiani S."/>
            <person name="Johnson A."/>
            <person name="Khan Z."/>
            <person name="Li Z."/>
            <person name="Liu W."/>
            <person name="Liu X."/>
            <person name="Perez L."/>
            <person name="Shen H."/>
            <person name="Wang Q."/>
            <person name="Watt J."/>
            <person name="Xi L."/>
            <person name="Xin Y."/>
            <person name="Zhou J."/>
            <person name="Deng J."/>
            <person name="Jiang H."/>
            <person name="Liu Y."/>
            <person name="Qu J."/>
            <person name="Song X.-Z."/>
            <person name="Zhang L."/>
            <person name="Villasana D."/>
            <person name="Johnson A."/>
            <person name="Liu J."/>
            <person name="Liyanage D."/>
            <person name="Lorensuhewa L."/>
            <person name="Robinson T."/>
            <person name="Song A."/>
            <person name="Song B.-B."/>
            <person name="Dinh H."/>
            <person name="Thornton R."/>
            <person name="Coyle M."/>
            <person name="Francisco L."/>
            <person name="Jackson L."/>
            <person name="Javaid M."/>
            <person name="Korchina V."/>
            <person name="Kovar C."/>
            <person name="Mata R."/>
            <person name="Mathew T."/>
            <person name="Ngo R."/>
            <person name="Nguyen L."/>
            <person name="Nguyen N."/>
            <person name="Okwuonu G."/>
            <person name="Ongeri F."/>
            <person name="Pham C."/>
            <person name="Simmons D."/>
            <person name="Wilczek-Boney K."/>
            <person name="Hale W."/>
            <person name="Jakkamsetti A."/>
            <person name="Pham P."/>
            <person name="Ruth R."/>
            <person name="San Lucas F."/>
            <person name="Warren J."/>
            <person name="Zhang J."/>
            <person name="Zhao Z."/>
            <person name="Zhou C."/>
            <person name="Zhu D."/>
            <person name="Lee S."/>
            <person name="Bess C."/>
            <person name="Blankenburg K."/>
            <person name="Forbes L."/>
            <person name="Fu Q."/>
            <person name="Gubbala S."/>
            <person name="Hirani K."/>
            <person name="Jayaseelan J.C."/>
            <person name="Lara F."/>
            <person name="Munidasa M."/>
            <person name="Palculict T."/>
            <person name="Patil S."/>
            <person name="Pu L.-L."/>
            <person name="Saada N."/>
            <person name="Tang L."/>
            <person name="Weissenberger G."/>
            <person name="Zhu Y."/>
            <person name="Hemphill L."/>
            <person name="Shang Y."/>
            <person name="Youmans B."/>
            <person name="Ayvaz T."/>
            <person name="Ross M."/>
            <person name="Santibanez J."/>
            <person name="Aqrawi P."/>
            <person name="Gross S."/>
            <person name="Joshi V."/>
            <person name="Fowler G."/>
            <person name="Nazareth L."/>
            <person name="Reid J."/>
            <person name="Worley K."/>
            <person name="Petrosino J."/>
            <person name="Highlander S."/>
            <person name="Gibbs R."/>
        </authorList>
    </citation>
    <scope>NUCLEOTIDE SEQUENCE [LARGE SCALE GENOMIC DNA]</scope>
    <source>
        <strain evidence="1 2">DSM 10105</strain>
    </source>
</reference>
<dbReference type="AlphaFoldDB" id="E6K0N8"/>